<reference evidence="3" key="1">
    <citation type="submission" date="2020-01" db="EMBL/GenBank/DDBJ databases">
        <authorList>
            <person name="Meier V. D."/>
            <person name="Meier V D."/>
        </authorList>
    </citation>
    <scope>NUCLEOTIDE SEQUENCE</scope>
    <source>
        <strain evidence="3">HLG_WM_MAG_05</strain>
    </source>
</reference>
<dbReference type="Gene3D" id="3.40.720.10">
    <property type="entry name" value="Alkaline Phosphatase, subunit A"/>
    <property type="match status" value="1"/>
</dbReference>
<keyword evidence="1" id="KW-1133">Transmembrane helix</keyword>
<evidence type="ECO:0000256" key="1">
    <source>
        <dbReference type="SAM" id="Phobius"/>
    </source>
</evidence>
<proteinExistence type="predicted"/>
<feature type="transmembrane region" description="Helical" evidence="1">
    <location>
        <begin position="64"/>
        <end position="82"/>
    </location>
</feature>
<dbReference type="PANTHER" id="PTHR30443">
    <property type="entry name" value="INNER MEMBRANE PROTEIN"/>
    <property type="match status" value="1"/>
</dbReference>
<evidence type="ECO:0000313" key="3">
    <source>
        <dbReference type="EMBL" id="CAA6817437.1"/>
    </source>
</evidence>
<dbReference type="InterPro" id="IPR040423">
    <property type="entry name" value="PEA_transferase"/>
</dbReference>
<dbReference type="Pfam" id="PF00884">
    <property type="entry name" value="Sulfatase"/>
    <property type="match status" value="1"/>
</dbReference>
<keyword evidence="1" id="KW-0812">Transmembrane</keyword>
<accession>A0A6S6TGV6</accession>
<sequence>MKIWFFIIFTLIIAFENIFIENILSKIIFLWDTKSVYITSYYSLVTLLGFMSVTLLFFIKEKIYFFLVSFLLLFTYSIELVYKDINSIGFGLNELSLVLNEGDAFALDALITYGISIKKALFILLIFVFIFFVIRKIIVKKKIFMKTKYIMVFLLFAFILAYSITFKTTSATQTRPNIIKFLNTTLYYASNRLYYGEREILHEKATLTEKYQNIILIVDESIGGEYLSINGYGTETTPYLKSIKNYFINLGLASSGANCSAKSNLILMSGIQLAELPDMNNRALKKATIFQYAKNAGYKTHYISGQGLGLKLQNHITQYDLKYIDNFSQLEESYQHKNMPEEDVIVKTVKALNNREKNFIFIVKHGSHFPWEESYPKNERHFLPTLEVSNSLSLDYKLEAVNSYLNSIRYNVDLFFKYFLQEIDFFSKDDTLIIYTSDHGQSILEEGRTSTHCDSTNPPLSQGIVPLILFTNPKDSFLRNIDFKLNSYNHYQLFPTLQTLMGYENISSETIFDEVNIRPQQVFVSGDIFGRVSLQENDISTR</sequence>
<dbReference type="GO" id="GO:0016776">
    <property type="term" value="F:phosphotransferase activity, phosphate group as acceptor"/>
    <property type="evidence" value="ECO:0007669"/>
    <property type="project" value="TreeGrafter"/>
</dbReference>
<dbReference type="InterPro" id="IPR000917">
    <property type="entry name" value="Sulfatase_N"/>
</dbReference>
<keyword evidence="1" id="KW-0472">Membrane</keyword>
<dbReference type="EMBL" id="CACVAU010000052">
    <property type="protein sequence ID" value="CAA6817437.1"/>
    <property type="molecule type" value="Genomic_DNA"/>
</dbReference>
<dbReference type="GO" id="GO:0005886">
    <property type="term" value="C:plasma membrane"/>
    <property type="evidence" value="ECO:0007669"/>
    <property type="project" value="UniProtKB-SubCell"/>
</dbReference>
<evidence type="ECO:0000259" key="2">
    <source>
        <dbReference type="Pfam" id="PF00884"/>
    </source>
</evidence>
<name>A0A6S6TGV6_9BACT</name>
<feature type="transmembrane region" description="Helical" evidence="1">
    <location>
        <begin position="41"/>
        <end position="59"/>
    </location>
</feature>
<protein>
    <recommendedName>
        <fullName evidence="2">Sulfatase N-terminal domain-containing protein</fullName>
    </recommendedName>
</protein>
<feature type="transmembrane region" description="Helical" evidence="1">
    <location>
        <begin position="149"/>
        <end position="166"/>
    </location>
</feature>
<dbReference type="AlphaFoldDB" id="A0A6S6TGV6"/>
<feature type="transmembrane region" description="Helical" evidence="1">
    <location>
        <begin position="120"/>
        <end position="137"/>
    </location>
</feature>
<gene>
    <name evidence="3" type="ORF">HELGO_WM4768</name>
</gene>
<dbReference type="InterPro" id="IPR017850">
    <property type="entry name" value="Alkaline_phosphatase_core_sf"/>
</dbReference>
<feature type="domain" description="Sulfatase N-terminal" evidence="2">
    <location>
        <begin position="212"/>
        <end position="503"/>
    </location>
</feature>
<dbReference type="GO" id="GO:0009244">
    <property type="term" value="P:lipopolysaccharide core region biosynthetic process"/>
    <property type="evidence" value="ECO:0007669"/>
    <property type="project" value="TreeGrafter"/>
</dbReference>
<dbReference type="PANTHER" id="PTHR30443:SF0">
    <property type="entry name" value="PHOSPHOETHANOLAMINE TRANSFERASE EPTA"/>
    <property type="match status" value="1"/>
</dbReference>
<dbReference type="SUPFAM" id="SSF53649">
    <property type="entry name" value="Alkaline phosphatase-like"/>
    <property type="match status" value="1"/>
</dbReference>
<organism evidence="3">
    <name type="scientific">uncultured Sulfurovum sp</name>
    <dbReference type="NCBI Taxonomy" id="269237"/>
    <lineage>
        <taxon>Bacteria</taxon>
        <taxon>Pseudomonadati</taxon>
        <taxon>Campylobacterota</taxon>
        <taxon>Epsilonproteobacteria</taxon>
        <taxon>Campylobacterales</taxon>
        <taxon>Sulfurovaceae</taxon>
        <taxon>Sulfurovum</taxon>
        <taxon>environmental samples</taxon>
    </lineage>
</organism>